<sequence>MENEFDIIEPESSKLTYIRKGILKIDDEPIYIVDRIEEPGLSYVLVYAVNNPNEKPLKKAGSFVQEPLSIPPNSPILTKMIKRVTTKKNKKWVTHPPLFTAPVVANYTCSITGRREAGFFEREPDRESVEYGKRKLIRGKNTGVFIGISAVTWEDKWTIPTESIVDALVKHKNMSNFYDLAGNNQDKNNPLSSVYNPEEN</sequence>
<gene>
    <name evidence="2" type="ORF">SIOphi_00760</name>
</gene>
<dbReference type="Proteomes" id="UP000258501">
    <property type="component" value="Segment"/>
</dbReference>
<accession>R4JMT3</accession>
<reference evidence="2 3" key="1">
    <citation type="submission" date="2013-02" db="EMBL/GenBank/DDBJ databases">
        <authorList>
            <person name="Lukaszewicz M."/>
            <person name="Biegalska A."/>
            <person name="Krasowska A."/>
        </authorList>
    </citation>
    <scope>NUCLEOTIDE SEQUENCE [LARGE SCALE GENOMIC DNA]</scope>
</reference>
<evidence type="ECO:0000256" key="1">
    <source>
        <dbReference type="SAM" id="MobiDB-lite"/>
    </source>
</evidence>
<feature type="compositionally biased region" description="Polar residues" evidence="1">
    <location>
        <begin position="182"/>
        <end position="200"/>
    </location>
</feature>
<dbReference type="OrthoDB" id="24648at10239"/>
<proteinExistence type="predicted"/>
<feature type="region of interest" description="Disordered" evidence="1">
    <location>
        <begin position="180"/>
        <end position="200"/>
    </location>
</feature>
<evidence type="ECO:0000313" key="3">
    <source>
        <dbReference type="Proteomes" id="UP000258501"/>
    </source>
</evidence>
<organism evidence="2 3">
    <name type="scientific">Bacillus phage SIOphi</name>
    <dbReference type="NCBI Taxonomy" id="1285382"/>
    <lineage>
        <taxon>Viruses</taxon>
        <taxon>Duplodnaviria</taxon>
        <taxon>Heunggongvirae</taxon>
        <taxon>Uroviricota</taxon>
        <taxon>Caudoviricetes</taxon>
        <taxon>Herelleviridae</taxon>
        <taxon>Bastillevirinae</taxon>
        <taxon>Siophivirus</taxon>
        <taxon>Siophivirus SIOphi</taxon>
    </lineage>
</organism>
<name>R4JMT3_9CAUD</name>
<protein>
    <submittedName>
        <fullName evidence="2">Uncharacterized protein</fullName>
    </submittedName>
</protein>
<dbReference type="EMBL" id="KC699836">
    <property type="protein sequence ID" value="AGK86960.1"/>
    <property type="molecule type" value="Genomic_DNA"/>
</dbReference>
<evidence type="ECO:0000313" key="2">
    <source>
        <dbReference type="EMBL" id="AGK86960.1"/>
    </source>
</evidence>
<keyword evidence="3" id="KW-1185">Reference proteome</keyword>